<sequence>MMIDCDSCTVRGPACGDCVVSFLTIERRPGAFEVDRDQAAAMAAMAGGGLVPPLRLVRSDERAS</sequence>
<comment type="caution">
    <text evidence="1">The sequence shown here is derived from an EMBL/GenBank/DDBJ whole genome shotgun (WGS) entry which is preliminary data.</text>
</comment>
<dbReference type="OrthoDB" id="4774211at2"/>
<accession>A0A7Y9Z9E2</accession>
<dbReference type="AlphaFoldDB" id="A0A7Y9Z9E2"/>
<gene>
    <name evidence="1" type="ORF">BKA03_001346</name>
</gene>
<proteinExistence type="predicted"/>
<evidence type="ECO:0000313" key="2">
    <source>
        <dbReference type="Proteomes" id="UP000547973"/>
    </source>
</evidence>
<reference evidence="1 2" key="1">
    <citation type="submission" date="2020-07" db="EMBL/GenBank/DDBJ databases">
        <title>Sequencing the genomes of 1000 actinobacteria strains.</title>
        <authorList>
            <person name="Klenk H.-P."/>
        </authorList>
    </citation>
    <scope>NUCLEOTIDE SEQUENCE [LARGE SCALE GENOMIC DNA]</scope>
    <source>
        <strain evidence="1 2">DSM 19970</strain>
    </source>
</reference>
<dbReference type="RefSeq" id="WP_062075029.1">
    <property type="nucleotide sequence ID" value="NZ_BBRC01000005.1"/>
</dbReference>
<organism evidence="1 2">
    <name type="scientific">Demequina lutea</name>
    <dbReference type="NCBI Taxonomy" id="431489"/>
    <lineage>
        <taxon>Bacteria</taxon>
        <taxon>Bacillati</taxon>
        <taxon>Actinomycetota</taxon>
        <taxon>Actinomycetes</taxon>
        <taxon>Micrococcales</taxon>
        <taxon>Demequinaceae</taxon>
        <taxon>Demequina</taxon>
    </lineage>
</organism>
<keyword evidence="2" id="KW-1185">Reference proteome</keyword>
<protein>
    <submittedName>
        <fullName evidence="1">Uncharacterized protein</fullName>
    </submittedName>
</protein>
<dbReference type="Proteomes" id="UP000547973">
    <property type="component" value="Unassembled WGS sequence"/>
</dbReference>
<dbReference type="EMBL" id="JACBZO010000001">
    <property type="protein sequence ID" value="NYI41227.1"/>
    <property type="molecule type" value="Genomic_DNA"/>
</dbReference>
<evidence type="ECO:0000313" key="1">
    <source>
        <dbReference type="EMBL" id="NYI41227.1"/>
    </source>
</evidence>
<name>A0A7Y9Z9E2_9MICO</name>